<reference evidence="5" key="1">
    <citation type="journal article" date="2015" name="Genom Data">
        <title>Draft genome sequences of Phytophthora kernoviae and Phytophthora ramorum lineage EU2 from Scotland.</title>
        <authorList>
            <person name="Sambles C."/>
            <person name="Schlenzig A."/>
            <person name="O'Neill P."/>
            <person name="Grant M."/>
            <person name="Studholme D.J."/>
        </authorList>
    </citation>
    <scope>NUCLEOTIDE SEQUENCE</scope>
    <source>
        <strain evidence="5">00238/432</strain>
    </source>
</reference>
<dbReference type="InterPro" id="IPR045010">
    <property type="entry name" value="MDR_fam"/>
</dbReference>
<gene>
    <name evidence="5" type="ORF">G195_001965</name>
</gene>
<dbReference type="InterPro" id="IPR001714">
    <property type="entry name" value="Pept_M24_MAP"/>
</dbReference>
<dbReference type="PROSITE" id="PS50011">
    <property type="entry name" value="PROTEIN_KINASE_DOM"/>
    <property type="match status" value="1"/>
</dbReference>
<keyword evidence="2" id="KW-0645">Protease</keyword>
<dbReference type="GO" id="GO:0005524">
    <property type="term" value="F:ATP binding"/>
    <property type="evidence" value="ECO:0007669"/>
    <property type="project" value="InterPro"/>
</dbReference>
<sequence length="852" mass="94158">MIEEAGATTETAKSLGIGASTLRKYAAALEEQGYRFERSANKSRLFKSDDIECIERLMTELREHNLPLADAVVTVLTPNVPVMAMEDASGAECAATVMPAIFPEGPEPTGTLRSYEGLGQLVSEVTFGAVEQQDDQVQLLQHRVDELELTLQHLADTHLALQEQMEKQRLWMNEKLEEERDRELVTNLRSFQGRKRKPKGTSLRMLWLAWEDLWSCDEAGKDCSAYGLIVPGGKDVALKESKPSKGKLAARLLAREADVMNRMDHPAIPNLLDVFTYRARSYIVTEYILGETLEQCIFDQGLQYTERQCLELARQLLAPIVHVHEQGFIHGDVRIPNVILRNGQVHLIDFGLARRMGEPLLPELKRRMRELPEPEEELAAPDQDLQDLGHFLLFMLYSSYEPEKGRKPASWQEELKLTPEVHDMLERLLGLRPGYKGGALELQADIELNDVICHGFPGKYVLKDGDIVTIDMVVNLNGWLADSAWSYAVGQVTPEAQHLLDVTKTSLYKGIELAVVGNRIGDISNAIQTYAEGEGLSVVREFIGHGIGEKMHEEPQVPHYGPPHRGPRLKEGMVITIEPMLNIVIKGGTIGQVVESSEPNLRKGDLVSGMWGWQQYAAVNTGDISLIDTGEAPLTAYLGALGMTGLTAYFGMEDIGKPKDGETVVVSGAAGAVGMIAGQIAKIVGARVIGIAGSDEKCAYLKEKLGFDVVLNYKREEDMSAAIERACPAGVDVYFDNVGGEISDAVLRHINRNARIPICGQISSYNLEKPDIGMRPQTVLLTNTALMKGFLVGDYAKSFKEGRAKLAKWVKEGHIQYEENIVEGFEQTPEAFMGLFSGDNLGKQLVKVADPE</sequence>
<dbReference type="InterPro" id="IPR020843">
    <property type="entry name" value="ER"/>
</dbReference>
<dbReference type="InterPro" id="IPR011009">
    <property type="entry name" value="Kinase-like_dom_sf"/>
</dbReference>
<evidence type="ECO:0000256" key="2">
    <source>
        <dbReference type="RuleBase" id="RU003653"/>
    </source>
</evidence>
<reference evidence="5" key="2">
    <citation type="submission" date="2020-02" db="EMBL/GenBank/DDBJ databases">
        <authorList>
            <person name="Studholme D.J."/>
        </authorList>
    </citation>
    <scope>NUCLEOTIDE SEQUENCE</scope>
    <source>
        <strain evidence="5">00238/432</strain>
    </source>
</reference>
<dbReference type="CDD" id="cd05288">
    <property type="entry name" value="PGDH"/>
    <property type="match status" value="1"/>
</dbReference>
<comment type="similarity">
    <text evidence="2">Belongs to the peptidase M24A family.</text>
</comment>
<proteinExistence type="inferred from homology"/>
<comment type="catalytic activity">
    <reaction evidence="2">
        <text>Release of N-terminal amino acids, preferentially methionine, from peptides and arylamides.</text>
        <dbReference type="EC" id="3.4.11.18"/>
    </reaction>
</comment>
<comment type="caution">
    <text evidence="5">The sequence shown here is derived from an EMBL/GenBank/DDBJ whole genome shotgun (WGS) entry which is preliminary data.</text>
</comment>
<dbReference type="GO" id="GO:0016628">
    <property type="term" value="F:oxidoreductase activity, acting on the CH-CH group of donors, NAD or NADP as acceptor"/>
    <property type="evidence" value="ECO:0007669"/>
    <property type="project" value="InterPro"/>
</dbReference>
<organism evidence="5 6">
    <name type="scientific">Phytophthora kernoviae 00238/432</name>
    <dbReference type="NCBI Taxonomy" id="1284355"/>
    <lineage>
        <taxon>Eukaryota</taxon>
        <taxon>Sar</taxon>
        <taxon>Stramenopiles</taxon>
        <taxon>Oomycota</taxon>
        <taxon>Peronosporomycetes</taxon>
        <taxon>Peronosporales</taxon>
        <taxon>Peronosporaceae</taxon>
        <taxon>Phytophthora</taxon>
    </lineage>
</organism>
<protein>
    <recommendedName>
        <fullName evidence="2">Methionine aminopeptidase</fullName>
        <ecNumber evidence="2">3.4.11.18</ecNumber>
    </recommendedName>
</protein>
<keyword evidence="1" id="KW-0560">Oxidoreductase</keyword>
<dbReference type="EC" id="3.4.11.18" evidence="2"/>
<evidence type="ECO:0000313" key="6">
    <source>
        <dbReference type="Proteomes" id="UP000702964"/>
    </source>
</evidence>
<dbReference type="Pfam" id="PF00557">
    <property type="entry name" value="Peptidase_M24"/>
    <property type="match status" value="1"/>
</dbReference>
<dbReference type="InterPro" id="IPR036291">
    <property type="entry name" value="NAD(P)-bd_dom_sf"/>
</dbReference>
<dbReference type="Proteomes" id="UP000702964">
    <property type="component" value="Unassembled WGS sequence"/>
</dbReference>
<keyword evidence="2" id="KW-0031">Aminopeptidase</keyword>
<dbReference type="SUPFAM" id="SSF50129">
    <property type="entry name" value="GroES-like"/>
    <property type="match status" value="1"/>
</dbReference>
<dbReference type="Gene3D" id="3.90.180.10">
    <property type="entry name" value="Medium-chain alcohol dehydrogenases, catalytic domain"/>
    <property type="match status" value="1"/>
</dbReference>
<dbReference type="InterPro" id="IPR002467">
    <property type="entry name" value="Pept_M24A_MAP1"/>
</dbReference>
<dbReference type="InterPro" id="IPR000994">
    <property type="entry name" value="Pept_M24"/>
</dbReference>
<evidence type="ECO:0000259" key="4">
    <source>
        <dbReference type="PROSITE" id="PS50011"/>
    </source>
</evidence>
<evidence type="ECO:0000256" key="3">
    <source>
        <dbReference type="SAM" id="Coils"/>
    </source>
</evidence>
<comment type="cofactor">
    <cofactor evidence="2">
        <name>Co(2+)</name>
        <dbReference type="ChEBI" id="CHEBI:48828"/>
    </cofactor>
    <cofactor evidence="2">
        <name>Zn(2+)</name>
        <dbReference type="ChEBI" id="CHEBI:29105"/>
    </cofactor>
    <cofactor evidence="2">
        <name>Mn(2+)</name>
        <dbReference type="ChEBI" id="CHEBI:29035"/>
    </cofactor>
    <cofactor evidence="2">
        <name>Fe(2+)</name>
        <dbReference type="ChEBI" id="CHEBI:29033"/>
    </cofactor>
    <text evidence="2">Binds 2 divalent metal cations per subunit. Has a high-affinity and a low affinity metal-binding site. The true nature of the physiological cofactor is under debate. The enzyme is active with cobalt, zinc, manganese or divalent iron ions.</text>
</comment>
<dbReference type="InterPro" id="IPR000719">
    <property type="entry name" value="Prot_kinase_dom"/>
</dbReference>
<dbReference type="PRINTS" id="PR00599">
    <property type="entry name" value="MAPEPTIDASE"/>
</dbReference>
<keyword evidence="3" id="KW-0175">Coiled coil</keyword>
<evidence type="ECO:0000256" key="1">
    <source>
        <dbReference type="ARBA" id="ARBA00023002"/>
    </source>
</evidence>
<dbReference type="GO" id="GO:0046872">
    <property type="term" value="F:metal ion binding"/>
    <property type="evidence" value="ECO:0007669"/>
    <property type="project" value="UniProtKB-KW"/>
</dbReference>
<dbReference type="Gene3D" id="3.40.50.720">
    <property type="entry name" value="NAD(P)-binding Rossmann-like Domain"/>
    <property type="match status" value="1"/>
</dbReference>
<comment type="function">
    <text evidence="2">Cotranslationally removes the N-terminal methionine from nascent proteins. The N-terminal methionine is often cleaved when the second residue in the primary sequence is small and uncharged (Met-Ala-, Cys, Gly, Pro, Ser, Thr, or Val).</text>
</comment>
<dbReference type="Pfam" id="PF00069">
    <property type="entry name" value="Pkinase"/>
    <property type="match status" value="1"/>
</dbReference>
<dbReference type="SUPFAM" id="SSF56112">
    <property type="entry name" value="Protein kinase-like (PK-like)"/>
    <property type="match status" value="1"/>
</dbReference>
<dbReference type="PROSITE" id="PS00680">
    <property type="entry name" value="MAP_1"/>
    <property type="match status" value="1"/>
</dbReference>
<dbReference type="Pfam" id="PF00107">
    <property type="entry name" value="ADH_zinc_N"/>
    <property type="match status" value="1"/>
</dbReference>
<dbReference type="AlphaFoldDB" id="A0A8J4WB25"/>
<dbReference type="GO" id="GO:0070006">
    <property type="term" value="F:metalloaminopeptidase activity"/>
    <property type="evidence" value="ECO:0007669"/>
    <property type="project" value="InterPro"/>
</dbReference>
<dbReference type="Gene3D" id="1.10.1660.10">
    <property type="match status" value="1"/>
</dbReference>
<dbReference type="SMART" id="SM00829">
    <property type="entry name" value="PKS_ER"/>
    <property type="match status" value="1"/>
</dbReference>
<dbReference type="InterPro" id="IPR013149">
    <property type="entry name" value="ADH-like_C"/>
</dbReference>
<dbReference type="InterPro" id="IPR036005">
    <property type="entry name" value="Creatinase/aminopeptidase-like"/>
</dbReference>
<dbReference type="PANTHER" id="PTHR43205:SF7">
    <property type="entry name" value="PROSTAGLANDIN REDUCTASE 1"/>
    <property type="match status" value="1"/>
</dbReference>
<dbReference type="GO" id="GO:0004239">
    <property type="term" value="F:initiator methionyl aminopeptidase activity"/>
    <property type="evidence" value="ECO:0007669"/>
    <property type="project" value="UniProtKB-EC"/>
</dbReference>
<dbReference type="PANTHER" id="PTHR43205">
    <property type="entry name" value="PROSTAGLANDIN REDUCTASE"/>
    <property type="match status" value="1"/>
</dbReference>
<feature type="coiled-coil region" evidence="3">
    <location>
        <begin position="130"/>
        <end position="164"/>
    </location>
</feature>
<name>A0A8J4WB25_9STRA</name>
<dbReference type="NCBIfam" id="TIGR00500">
    <property type="entry name" value="met_pdase_I"/>
    <property type="match status" value="1"/>
</dbReference>
<accession>A0A8J4WB25</accession>
<dbReference type="InterPro" id="IPR011032">
    <property type="entry name" value="GroES-like_sf"/>
</dbReference>
<dbReference type="SUPFAM" id="SSF51735">
    <property type="entry name" value="NAD(P)-binding Rossmann-fold domains"/>
    <property type="match status" value="1"/>
</dbReference>
<evidence type="ECO:0000313" key="5">
    <source>
        <dbReference type="EMBL" id="KAF4324667.1"/>
    </source>
</evidence>
<keyword evidence="2" id="KW-0378">Hydrolase</keyword>
<dbReference type="Gene3D" id="1.10.510.10">
    <property type="entry name" value="Transferase(Phosphotransferase) domain 1"/>
    <property type="match status" value="1"/>
</dbReference>
<feature type="domain" description="Protein kinase" evidence="4">
    <location>
        <begin position="191"/>
        <end position="457"/>
    </location>
</feature>
<dbReference type="SUPFAM" id="SSF55920">
    <property type="entry name" value="Creatinase/aminopeptidase"/>
    <property type="match status" value="1"/>
</dbReference>
<dbReference type="Gene3D" id="3.90.230.10">
    <property type="entry name" value="Creatinase/methionine aminopeptidase superfamily"/>
    <property type="match status" value="1"/>
</dbReference>
<dbReference type="EMBL" id="AOFI03000015">
    <property type="protein sequence ID" value="KAF4324667.1"/>
    <property type="molecule type" value="Genomic_DNA"/>
</dbReference>
<dbReference type="GO" id="GO:0004672">
    <property type="term" value="F:protein kinase activity"/>
    <property type="evidence" value="ECO:0007669"/>
    <property type="project" value="InterPro"/>
</dbReference>
<dbReference type="GO" id="GO:0006508">
    <property type="term" value="P:proteolysis"/>
    <property type="evidence" value="ECO:0007669"/>
    <property type="project" value="UniProtKB-KW"/>
</dbReference>
<keyword evidence="2" id="KW-0479">Metal-binding</keyword>
<dbReference type="FunFam" id="3.40.50.720:FF:000121">
    <property type="entry name" value="Prostaglandin reductase 2"/>
    <property type="match status" value="1"/>
</dbReference>